<evidence type="ECO:0000313" key="2">
    <source>
        <dbReference type="Proteomes" id="UP000183557"/>
    </source>
</evidence>
<gene>
    <name evidence="1" type="ORF">SAMN04487936_1222</name>
</gene>
<proteinExistence type="predicted"/>
<name>A0A1I4AVE4_HALDA</name>
<reference evidence="2" key="1">
    <citation type="submission" date="2016-10" db="EMBL/GenBank/DDBJ databases">
        <authorList>
            <person name="Varghese N."/>
            <person name="Submissions S."/>
        </authorList>
    </citation>
    <scope>NUCLEOTIDE SEQUENCE [LARGE SCALE GENOMIC DNA]</scope>
    <source>
        <strain evidence="2">CGMCC 1.3704</strain>
    </source>
</reference>
<evidence type="ECO:0008006" key="3">
    <source>
        <dbReference type="Google" id="ProtNLM"/>
    </source>
</evidence>
<dbReference type="AlphaFoldDB" id="A0A1I4AVE4"/>
<sequence>MGVGYAMILPYHFDRERVSMKKLNCFRCKHFRTTWNPAFPRACNAYGFKTKEMPSALVLKSTGTECLQFAEKNHEKPKKRTVTPNNIDYRL</sequence>
<protein>
    <recommendedName>
        <fullName evidence="3">Uracil-DNA glycosylase</fullName>
    </recommendedName>
</protein>
<organism evidence="1 2">
    <name type="scientific">Halobacillus dabanensis</name>
    <dbReference type="NCBI Taxonomy" id="240302"/>
    <lineage>
        <taxon>Bacteria</taxon>
        <taxon>Bacillati</taxon>
        <taxon>Bacillota</taxon>
        <taxon>Bacilli</taxon>
        <taxon>Bacillales</taxon>
        <taxon>Bacillaceae</taxon>
        <taxon>Halobacillus</taxon>
    </lineage>
</organism>
<accession>A0A1I4AVE4</accession>
<evidence type="ECO:0000313" key="1">
    <source>
        <dbReference type="EMBL" id="SFK60435.1"/>
    </source>
</evidence>
<dbReference type="Proteomes" id="UP000183557">
    <property type="component" value="Unassembled WGS sequence"/>
</dbReference>
<dbReference type="EMBL" id="FOSB01000022">
    <property type="protein sequence ID" value="SFK60435.1"/>
    <property type="molecule type" value="Genomic_DNA"/>
</dbReference>
<keyword evidence="2" id="KW-1185">Reference proteome</keyword>